<dbReference type="InterPro" id="IPR006379">
    <property type="entry name" value="HAD-SF_hydro_IIB"/>
</dbReference>
<keyword evidence="1" id="KW-0378">Hydrolase</keyword>
<evidence type="ECO:0000313" key="1">
    <source>
        <dbReference type="EMBL" id="MRX53459.1"/>
    </source>
</evidence>
<sequence>MNGKVIFFDIDGTLLNHDKEIPDSTRTAIEDLKKAGHHVAIATGRAPFMFEDLRQELGIDSFVSFNGQFVVFEGKVIYKNPLNTERLEELYEFARTSNHPLVFMSDDTMMSTESDHPYIHESMGSLKFMHPEQDADFYRNREIYQTLLFCKEGEEADYKKYEDFHIIRWHELATDILPFGGSKAEGIKKLMERLEIEKKDVYAFGDGLNDLEMIKYVGTGVAMGNAVPELKELADEVTTDVNQDGILNGLKKAGLL</sequence>
<dbReference type="InterPro" id="IPR000150">
    <property type="entry name" value="Cof"/>
</dbReference>
<gene>
    <name evidence="1" type="ORF">GJU41_05710</name>
</gene>
<dbReference type="PANTHER" id="PTHR10000:SF25">
    <property type="entry name" value="PHOSPHATASE YKRA-RELATED"/>
    <property type="match status" value="1"/>
</dbReference>
<dbReference type="Gene3D" id="3.30.1240.10">
    <property type="match status" value="1"/>
</dbReference>
<dbReference type="Proteomes" id="UP000441585">
    <property type="component" value="Unassembled WGS sequence"/>
</dbReference>
<dbReference type="RefSeq" id="WP_070878988.1">
    <property type="nucleotide sequence ID" value="NZ_CAJFZX010000003.1"/>
</dbReference>
<dbReference type="SUPFAM" id="SSF56784">
    <property type="entry name" value="HAD-like"/>
    <property type="match status" value="1"/>
</dbReference>
<dbReference type="SFLD" id="SFLDG01140">
    <property type="entry name" value="C2.B:_Phosphomannomutase_and_P"/>
    <property type="match status" value="1"/>
</dbReference>
<dbReference type="PROSITE" id="PS01228">
    <property type="entry name" value="COF_1"/>
    <property type="match status" value="1"/>
</dbReference>
<comment type="caution">
    <text evidence="1">The sequence shown here is derived from an EMBL/GenBank/DDBJ whole genome shotgun (WGS) entry which is preliminary data.</text>
</comment>
<dbReference type="CDD" id="cd07517">
    <property type="entry name" value="HAD_HPP"/>
    <property type="match status" value="1"/>
</dbReference>
<dbReference type="NCBIfam" id="TIGR00099">
    <property type="entry name" value="Cof-subfamily"/>
    <property type="match status" value="1"/>
</dbReference>
<dbReference type="AlphaFoldDB" id="A0A6I2M6D4"/>
<dbReference type="SFLD" id="SFLDG01144">
    <property type="entry name" value="C2.B.4:_PGP_Like"/>
    <property type="match status" value="1"/>
</dbReference>
<dbReference type="InterPro" id="IPR023214">
    <property type="entry name" value="HAD_sf"/>
</dbReference>
<dbReference type="PANTHER" id="PTHR10000">
    <property type="entry name" value="PHOSPHOSERINE PHOSPHATASE"/>
    <property type="match status" value="1"/>
</dbReference>
<dbReference type="InterPro" id="IPR036412">
    <property type="entry name" value="HAD-like_sf"/>
</dbReference>
<name>A0A6I2M6D4_9BACI</name>
<dbReference type="GO" id="GO:0016791">
    <property type="term" value="F:phosphatase activity"/>
    <property type="evidence" value="ECO:0007669"/>
    <property type="project" value="UniProtKB-ARBA"/>
</dbReference>
<evidence type="ECO:0000313" key="2">
    <source>
        <dbReference type="Proteomes" id="UP000441585"/>
    </source>
</evidence>
<protein>
    <submittedName>
        <fullName evidence="1">Cof-type HAD-IIB family hydrolase</fullName>
    </submittedName>
</protein>
<dbReference type="NCBIfam" id="TIGR01484">
    <property type="entry name" value="HAD-SF-IIB"/>
    <property type="match status" value="1"/>
</dbReference>
<dbReference type="Gene3D" id="3.40.50.1000">
    <property type="entry name" value="HAD superfamily/HAD-like"/>
    <property type="match status" value="1"/>
</dbReference>
<dbReference type="PROSITE" id="PS01229">
    <property type="entry name" value="COF_2"/>
    <property type="match status" value="1"/>
</dbReference>
<dbReference type="EMBL" id="WKKF01000001">
    <property type="protein sequence ID" value="MRX53459.1"/>
    <property type="molecule type" value="Genomic_DNA"/>
</dbReference>
<dbReference type="GO" id="GO:0005829">
    <property type="term" value="C:cytosol"/>
    <property type="evidence" value="ECO:0007669"/>
    <property type="project" value="TreeGrafter"/>
</dbReference>
<organism evidence="1 2">
    <name type="scientific">Metabacillus idriensis</name>
    <dbReference type="NCBI Taxonomy" id="324768"/>
    <lineage>
        <taxon>Bacteria</taxon>
        <taxon>Bacillati</taxon>
        <taxon>Bacillota</taxon>
        <taxon>Bacilli</taxon>
        <taxon>Bacillales</taxon>
        <taxon>Bacillaceae</taxon>
        <taxon>Metabacillus</taxon>
    </lineage>
</organism>
<keyword evidence="2" id="KW-1185">Reference proteome</keyword>
<accession>A0A6I2M6D4</accession>
<dbReference type="Pfam" id="PF08282">
    <property type="entry name" value="Hydrolase_3"/>
    <property type="match status" value="1"/>
</dbReference>
<dbReference type="GO" id="GO:0000287">
    <property type="term" value="F:magnesium ion binding"/>
    <property type="evidence" value="ECO:0007669"/>
    <property type="project" value="TreeGrafter"/>
</dbReference>
<proteinExistence type="predicted"/>
<dbReference type="SFLD" id="SFLDS00003">
    <property type="entry name" value="Haloacid_Dehalogenase"/>
    <property type="match status" value="1"/>
</dbReference>
<reference evidence="1 2" key="1">
    <citation type="submission" date="2019-11" db="EMBL/GenBank/DDBJ databases">
        <title>Bacillus idriensis genome.</title>
        <authorList>
            <person name="Konopka E.N."/>
            <person name="Newman J.D."/>
        </authorList>
    </citation>
    <scope>NUCLEOTIDE SEQUENCE [LARGE SCALE GENOMIC DNA]</scope>
    <source>
        <strain evidence="1 2">DSM 19097</strain>
    </source>
</reference>